<dbReference type="Gene3D" id="2.130.10.10">
    <property type="entry name" value="YVTN repeat-like/Quinoprotein amine dehydrogenase"/>
    <property type="match status" value="1"/>
</dbReference>
<dbReference type="Pfam" id="PF00400">
    <property type="entry name" value="WD40"/>
    <property type="match status" value="2"/>
</dbReference>
<name>A0AAV1RXY5_9ROSI</name>
<dbReference type="InterPro" id="IPR015943">
    <property type="entry name" value="WD40/YVTN_repeat-like_dom_sf"/>
</dbReference>
<reference evidence="4 5" key="1">
    <citation type="submission" date="2024-01" db="EMBL/GenBank/DDBJ databases">
        <authorList>
            <person name="Waweru B."/>
        </authorList>
    </citation>
    <scope>NUCLEOTIDE SEQUENCE [LARGE SCALE GENOMIC DNA]</scope>
</reference>
<dbReference type="InterPro" id="IPR036322">
    <property type="entry name" value="WD40_repeat_dom_sf"/>
</dbReference>
<dbReference type="PROSITE" id="PS50294">
    <property type="entry name" value="WD_REPEATS_REGION"/>
    <property type="match status" value="2"/>
</dbReference>
<keyword evidence="5" id="KW-1185">Reference proteome</keyword>
<protein>
    <submittedName>
        <fullName evidence="4">Uncharacterized protein</fullName>
    </submittedName>
</protein>
<feature type="repeat" description="WD" evidence="3">
    <location>
        <begin position="229"/>
        <end position="262"/>
    </location>
</feature>
<proteinExistence type="predicted"/>
<dbReference type="PANTHER" id="PTHR19918:SF56">
    <property type="entry name" value="ANAPHASE-PROMOTING COMPLEX SUBUNIT 4-LIKE WD40 DOMAIN-CONTAINING PROTEIN"/>
    <property type="match status" value="1"/>
</dbReference>
<dbReference type="PANTHER" id="PTHR19918">
    <property type="entry name" value="CELL DIVISION CYCLE 20 CDC20 FIZZY -RELATED"/>
    <property type="match status" value="1"/>
</dbReference>
<dbReference type="InterPro" id="IPR033010">
    <property type="entry name" value="Cdc20/Fizzy"/>
</dbReference>
<dbReference type="InterPro" id="IPR001680">
    <property type="entry name" value="WD40_rpt"/>
</dbReference>
<dbReference type="GO" id="GO:0005680">
    <property type="term" value="C:anaphase-promoting complex"/>
    <property type="evidence" value="ECO:0007669"/>
    <property type="project" value="TreeGrafter"/>
</dbReference>
<evidence type="ECO:0000313" key="4">
    <source>
        <dbReference type="EMBL" id="CAK7342187.1"/>
    </source>
</evidence>
<dbReference type="GO" id="GO:0051301">
    <property type="term" value="P:cell division"/>
    <property type="evidence" value="ECO:0007669"/>
    <property type="project" value="UniProtKB-KW"/>
</dbReference>
<sequence>MLTLTEVRLTPFPTSATSLIFKISVTADFSAKAYSFLRFGMILRTSERTLDASDVVDDFCLNLLDRGGDNVLALALGELRAFRGGHHMRVNSLAWNNHIITTGGMDAKVINNDVRIREHIVETFRGHQQEVCGLKWSPSSQQLASGGNDNLLFIWDRSMTSSNSPTHWLHRLQDHRAAVKALAWRPFQTNLLVSGGGGNDRFVLSSGTSMSENCLALWKYQSMVKMAEVRGHNSRVLFMTQSPDGYTAATAAGDETLPYWNVFGDPQGAKPAPKANAKPFANYPRPLPVALPRPLGDEWLFCSL</sequence>
<dbReference type="SMART" id="SM00320">
    <property type="entry name" value="WD40"/>
    <property type="match status" value="4"/>
</dbReference>
<accession>A0AAV1RXY5</accession>
<keyword evidence="2" id="KW-0677">Repeat</keyword>
<dbReference type="GO" id="GO:1905786">
    <property type="term" value="P:positive regulation of anaphase-promoting complex-dependent catabolic process"/>
    <property type="evidence" value="ECO:0007669"/>
    <property type="project" value="TreeGrafter"/>
</dbReference>
<comment type="caution">
    <text evidence="4">The sequence shown here is derived from an EMBL/GenBank/DDBJ whole genome shotgun (WGS) entry which is preliminary data.</text>
</comment>
<evidence type="ECO:0000313" key="5">
    <source>
        <dbReference type="Proteomes" id="UP001314170"/>
    </source>
</evidence>
<gene>
    <name evidence="4" type="ORF">DCAF_LOCUS16663</name>
</gene>
<organism evidence="4 5">
    <name type="scientific">Dovyalis caffra</name>
    <dbReference type="NCBI Taxonomy" id="77055"/>
    <lineage>
        <taxon>Eukaryota</taxon>
        <taxon>Viridiplantae</taxon>
        <taxon>Streptophyta</taxon>
        <taxon>Embryophyta</taxon>
        <taxon>Tracheophyta</taxon>
        <taxon>Spermatophyta</taxon>
        <taxon>Magnoliopsida</taxon>
        <taxon>eudicotyledons</taxon>
        <taxon>Gunneridae</taxon>
        <taxon>Pentapetalae</taxon>
        <taxon>rosids</taxon>
        <taxon>fabids</taxon>
        <taxon>Malpighiales</taxon>
        <taxon>Salicaceae</taxon>
        <taxon>Flacourtieae</taxon>
        <taxon>Dovyalis</taxon>
    </lineage>
</organism>
<dbReference type="EMBL" id="CAWUPB010001160">
    <property type="protein sequence ID" value="CAK7342187.1"/>
    <property type="molecule type" value="Genomic_DNA"/>
</dbReference>
<dbReference type="GO" id="GO:1990757">
    <property type="term" value="F:ubiquitin ligase activator activity"/>
    <property type="evidence" value="ECO:0007669"/>
    <property type="project" value="TreeGrafter"/>
</dbReference>
<feature type="repeat" description="WD" evidence="3">
    <location>
        <begin position="124"/>
        <end position="156"/>
    </location>
</feature>
<dbReference type="Proteomes" id="UP001314170">
    <property type="component" value="Unassembled WGS sequence"/>
</dbReference>
<dbReference type="GO" id="GO:0031145">
    <property type="term" value="P:anaphase-promoting complex-dependent catabolic process"/>
    <property type="evidence" value="ECO:0007669"/>
    <property type="project" value="TreeGrafter"/>
</dbReference>
<dbReference type="PROSITE" id="PS50082">
    <property type="entry name" value="WD_REPEATS_2"/>
    <property type="match status" value="2"/>
</dbReference>
<dbReference type="SUPFAM" id="SSF50978">
    <property type="entry name" value="WD40 repeat-like"/>
    <property type="match status" value="1"/>
</dbReference>
<keyword evidence="1 3" id="KW-0853">WD repeat</keyword>
<dbReference type="AlphaFoldDB" id="A0AAV1RXY5"/>
<evidence type="ECO:0000256" key="3">
    <source>
        <dbReference type="PROSITE-ProRule" id="PRU00221"/>
    </source>
</evidence>
<dbReference type="GO" id="GO:0010997">
    <property type="term" value="F:anaphase-promoting complex binding"/>
    <property type="evidence" value="ECO:0007669"/>
    <property type="project" value="InterPro"/>
</dbReference>
<evidence type="ECO:0000256" key="2">
    <source>
        <dbReference type="ARBA" id="ARBA00022737"/>
    </source>
</evidence>
<evidence type="ECO:0000256" key="1">
    <source>
        <dbReference type="ARBA" id="ARBA00022574"/>
    </source>
</evidence>